<dbReference type="PROSITE" id="PS50206">
    <property type="entry name" value="RHODANESE_3"/>
    <property type="match status" value="1"/>
</dbReference>
<dbReference type="GO" id="GO:0003824">
    <property type="term" value="F:catalytic activity"/>
    <property type="evidence" value="ECO:0007669"/>
    <property type="project" value="InterPro"/>
</dbReference>
<proteinExistence type="predicted"/>
<dbReference type="InterPro" id="IPR001763">
    <property type="entry name" value="Rhodanese-like_dom"/>
</dbReference>
<dbReference type="Gene3D" id="3.40.250.10">
    <property type="entry name" value="Rhodanese-like domain"/>
    <property type="match status" value="1"/>
</dbReference>
<organism evidence="2 3">
    <name type="scientific">Raphidocelis subcapitata</name>
    <dbReference type="NCBI Taxonomy" id="307507"/>
    <lineage>
        <taxon>Eukaryota</taxon>
        <taxon>Viridiplantae</taxon>
        <taxon>Chlorophyta</taxon>
        <taxon>core chlorophytes</taxon>
        <taxon>Chlorophyceae</taxon>
        <taxon>CS clade</taxon>
        <taxon>Sphaeropleales</taxon>
        <taxon>Selenastraceae</taxon>
        <taxon>Raphidocelis</taxon>
    </lineage>
</organism>
<evidence type="ECO:0000313" key="3">
    <source>
        <dbReference type="Proteomes" id="UP000247498"/>
    </source>
</evidence>
<name>A0A2V0PBY6_9CHLO</name>
<evidence type="ECO:0000313" key="2">
    <source>
        <dbReference type="EMBL" id="GBF94615.1"/>
    </source>
</evidence>
<accession>A0A2V0PBY6</accession>
<protein>
    <recommendedName>
        <fullName evidence="1">Rhodanese domain-containing protein</fullName>
    </recommendedName>
</protein>
<dbReference type="EMBL" id="BDRX01000053">
    <property type="protein sequence ID" value="GBF94615.1"/>
    <property type="molecule type" value="Genomic_DNA"/>
</dbReference>
<feature type="domain" description="Rhodanese" evidence="1">
    <location>
        <begin position="89"/>
        <end position="202"/>
    </location>
</feature>
<reference evidence="2 3" key="1">
    <citation type="journal article" date="2018" name="Sci. Rep.">
        <title>Raphidocelis subcapitata (=Pseudokirchneriella subcapitata) provides an insight into genome evolution and environmental adaptations in the Sphaeropleales.</title>
        <authorList>
            <person name="Suzuki S."/>
            <person name="Yamaguchi H."/>
            <person name="Nakajima N."/>
            <person name="Kawachi M."/>
        </authorList>
    </citation>
    <scope>NUCLEOTIDE SEQUENCE [LARGE SCALE GENOMIC DNA]</scope>
    <source>
        <strain evidence="2 3">NIES-35</strain>
    </source>
</reference>
<dbReference type="OrthoDB" id="566238at2759"/>
<keyword evidence="3" id="KW-1185">Reference proteome</keyword>
<dbReference type="STRING" id="307507.A0A2V0PBY6"/>
<dbReference type="PANTHER" id="PTHR44542">
    <property type="entry name" value="THIOSULFATE SULFURTRANSFERASE 18"/>
    <property type="match status" value="1"/>
</dbReference>
<dbReference type="PANTHER" id="PTHR44542:SF14">
    <property type="entry name" value="PROTEIN HIGH ARSENIC CONTENT 1, MITOCHONDRIAL-RELATED"/>
    <property type="match status" value="1"/>
</dbReference>
<sequence>MSNRAGIACRQRPLIAGSSVCLPAGRAAAGAALGRRRRCVRARAAGGEDDYIRQYPNPQFMEEVAEAFEGTYGQEVADAEEARALIALGYSLLDVRTQAEVDAGGKPRCACHVPFRISSRRYDAEQGKTVVTTAPNPDFLQQVARRFPNPESALLLVADADGRPGSGAQEALEQLDEEGYARLVGLVGGMRRFLRVFDMKLARRPSRGAFVEDPWSEGSSQGMFAGES</sequence>
<dbReference type="SUPFAM" id="SSF52821">
    <property type="entry name" value="Rhodanese/Cell cycle control phosphatase"/>
    <property type="match status" value="1"/>
</dbReference>
<dbReference type="InParanoid" id="A0A2V0PBY6"/>
<dbReference type="Proteomes" id="UP000247498">
    <property type="component" value="Unassembled WGS sequence"/>
</dbReference>
<gene>
    <name evidence="2" type="ORF">Rsub_06730</name>
</gene>
<dbReference type="InterPro" id="IPR044684">
    <property type="entry name" value="STR17/STR18/HARC1-like"/>
</dbReference>
<evidence type="ECO:0000259" key="1">
    <source>
        <dbReference type="PROSITE" id="PS50206"/>
    </source>
</evidence>
<dbReference type="AlphaFoldDB" id="A0A2V0PBY6"/>
<dbReference type="InterPro" id="IPR036873">
    <property type="entry name" value="Rhodanese-like_dom_sf"/>
</dbReference>
<comment type="caution">
    <text evidence="2">The sequence shown here is derived from an EMBL/GenBank/DDBJ whole genome shotgun (WGS) entry which is preliminary data.</text>
</comment>